<dbReference type="EMBL" id="FQXS01000022">
    <property type="protein sequence ID" value="SHI01874.1"/>
    <property type="molecule type" value="Genomic_DNA"/>
</dbReference>
<organism evidence="2 3">
    <name type="scientific">Desulfofustis glycolicus DSM 9705</name>
    <dbReference type="NCBI Taxonomy" id="1121409"/>
    <lineage>
        <taxon>Bacteria</taxon>
        <taxon>Pseudomonadati</taxon>
        <taxon>Thermodesulfobacteriota</taxon>
        <taxon>Desulfobulbia</taxon>
        <taxon>Desulfobulbales</taxon>
        <taxon>Desulfocapsaceae</taxon>
        <taxon>Desulfofustis</taxon>
    </lineage>
</organism>
<accession>A0A1M5XQR4</accession>
<dbReference type="Proteomes" id="UP000184139">
    <property type="component" value="Unassembled WGS sequence"/>
</dbReference>
<feature type="compositionally biased region" description="Basic and acidic residues" evidence="1">
    <location>
        <begin position="832"/>
        <end position="842"/>
    </location>
</feature>
<dbReference type="AlphaFoldDB" id="A0A1M5XQR4"/>
<reference evidence="2 3" key="1">
    <citation type="submission" date="2016-11" db="EMBL/GenBank/DDBJ databases">
        <authorList>
            <person name="Jaros S."/>
            <person name="Januszkiewicz K."/>
            <person name="Wedrychowicz H."/>
        </authorList>
    </citation>
    <scope>NUCLEOTIDE SEQUENCE [LARGE SCALE GENOMIC DNA]</scope>
    <source>
        <strain evidence="2 3">DSM 9705</strain>
    </source>
</reference>
<dbReference type="OrthoDB" id="784829at2"/>
<keyword evidence="3" id="KW-1185">Reference proteome</keyword>
<evidence type="ECO:0000313" key="3">
    <source>
        <dbReference type="Proteomes" id="UP000184139"/>
    </source>
</evidence>
<feature type="region of interest" description="Disordered" evidence="1">
    <location>
        <begin position="830"/>
        <end position="867"/>
    </location>
</feature>
<evidence type="ECO:0000313" key="2">
    <source>
        <dbReference type="EMBL" id="SHI01874.1"/>
    </source>
</evidence>
<feature type="compositionally biased region" description="Gly residues" evidence="1">
    <location>
        <begin position="856"/>
        <end position="867"/>
    </location>
</feature>
<feature type="region of interest" description="Disordered" evidence="1">
    <location>
        <begin position="288"/>
        <end position="307"/>
    </location>
</feature>
<dbReference type="RefSeq" id="WP_073377628.1">
    <property type="nucleotide sequence ID" value="NZ_FQXS01000022.1"/>
</dbReference>
<sequence length="867" mass="96681">MHDPTNQGLKNSVPRAFLVSVFSAPVSNTTQQEVVGWDELCQRFKNDLMVLPDTSSKAKADNGQYFVRGVITDQRDDAHLAVCYLLPLDVDKPLPGGVLPTVEEIHDALGDIIHAVYPTITPGRSRIVVPVDLYHKDSTATLTKQLYDYCRSVGLEFAYAGESGVKSQPFFYGQCLEKHLYRCHINNDGYLFNPDPALPLPDENGQVKDDGGKRSEGNHLADFTDELETGTIHQAAKKYAGWLARTSNLTTKQIFNDINVLIERFCSDKDKVARWHDSERKQLEQWFADNVEPGGNHDVKDDESEERASSSAQLVIKAVLECAELKHDADGTAFILTTENDIRQVWPLESQQARNWISHKVYRKHGIVANRNVMSDVTNTLAGMAIFEGEEIAVYLRTAQVNERYFLDLCRDDWSAVMIEPGSWRVINSKESVYFRRTSAMRALPLPVSCSHKELPALLNSHLNMSVEDIRLTISYLLECLMPGTEYPILELLGSPGSGKSTAQEMLREILDPNRVNLRAAPGNVEDVFVSAANNLLVSYNNLSRITKGMSDALCSLSTGGGHAGRKFYTNTDEVAVDIQRPVVLNGISSLAKQTDLIDRVIRISLQPINSRENRAKKNVMERFTDDLPKILGSLLSCLAEVLRVLPTIKLDHLPRMADFAKTCSALETVYGWNDLLAAYYRNRAVSFEESLDASPAITAVIDLIERQGEYLGTIGNLFNIISEKAADNFVKTSRGLSERLKLHIPALKAIGIMVDFNPVRRKDGYHVNIKKVEKQCSQRSPHSPGIKKSSTYEGKKGEHRVNVPVNFSDNVHQNSDNVHHLNGRRIVTNEQGEHGEHEKETSLCTTTGPRPTFGGNNGLRYGGDII</sequence>
<gene>
    <name evidence="2" type="ORF">SAMN02745124_03239</name>
</gene>
<protein>
    <submittedName>
        <fullName evidence="2">Uncharacterized protein</fullName>
    </submittedName>
</protein>
<dbReference type="STRING" id="1121409.SAMN02745124_03239"/>
<name>A0A1M5XQR4_9BACT</name>
<feature type="region of interest" description="Disordered" evidence="1">
    <location>
        <begin position="776"/>
        <end position="800"/>
    </location>
</feature>
<evidence type="ECO:0000256" key="1">
    <source>
        <dbReference type="SAM" id="MobiDB-lite"/>
    </source>
</evidence>
<proteinExistence type="predicted"/>